<dbReference type="EMBL" id="JAZGQO010000002">
    <property type="protein sequence ID" value="KAK6191601.1"/>
    <property type="molecule type" value="Genomic_DNA"/>
</dbReference>
<accession>A0AAN8QEZ1</accession>
<proteinExistence type="inferred from homology"/>
<keyword evidence="1" id="KW-0443">Lipid metabolism</keyword>
<keyword evidence="5" id="KW-1185">Reference proteome</keyword>
<protein>
    <recommendedName>
        <fullName evidence="6">Choline/ethanolamine kinase</fullName>
    </recommendedName>
</protein>
<dbReference type="GO" id="GO:0004103">
    <property type="term" value="F:choline kinase activity"/>
    <property type="evidence" value="ECO:0007669"/>
    <property type="project" value="TreeGrafter"/>
</dbReference>
<dbReference type="PANTHER" id="PTHR22603:SF93">
    <property type="entry name" value="RE24176P"/>
    <property type="match status" value="1"/>
</dbReference>
<keyword evidence="1" id="KW-0444">Lipid biosynthesis</keyword>
<reference evidence="4 5" key="1">
    <citation type="submission" date="2024-01" db="EMBL/GenBank/DDBJ databases">
        <title>The genome of the rayed Mediterranean limpet Patella caerulea (Linnaeus, 1758).</title>
        <authorList>
            <person name="Anh-Thu Weber A."/>
            <person name="Halstead-Nussloch G."/>
        </authorList>
    </citation>
    <scope>NUCLEOTIDE SEQUENCE [LARGE SCALE GENOMIC DNA]</scope>
    <source>
        <strain evidence="4">AATW-2023a</strain>
        <tissue evidence="4">Whole specimen</tissue>
    </source>
</reference>
<dbReference type="Proteomes" id="UP001347796">
    <property type="component" value="Unassembled WGS sequence"/>
</dbReference>
<evidence type="ECO:0000256" key="1">
    <source>
        <dbReference type="ARBA" id="ARBA00023209"/>
    </source>
</evidence>
<dbReference type="AlphaFoldDB" id="A0AAN8QEZ1"/>
<dbReference type="PANTHER" id="PTHR22603">
    <property type="entry name" value="CHOLINE/ETHANOALAMINE KINASE"/>
    <property type="match status" value="1"/>
</dbReference>
<dbReference type="GO" id="GO:0005737">
    <property type="term" value="C:cytoplasm"/>
    <property type="evidence" value="ECO:0007669"/>
    <property type="project" value="TreeGrafter"/>
</dbReference>
<evidence type="ECO:0008006" key="6">
    <source>
        <dbReference type="Google" id="ProtNLM"/>
    </source>
</evidence>
<organism evidence="4 5">
    <name type="scientific">Patella caerulea</name>
    <name type="common">Rayed Mediterranean limpet</name>
    <dbReference type="NCBI Taxonomy" id="87958"/>
    <lineage>
        <taxon>Eukaryota</taxon>
        <taxon>Metazoa</taxon>
        <taxon>Spiralia</taxon>
        <taxon>Lophotrochozoa</taxon>
        <taxon>Mollusca</taxon>
        <taxon>Gastropoda</taxon>
        <taxon>Patellogastropoda</taxon>
        <taxon>Patelloidea</taxon>
        <taxon>Patellidae</taxon>
        <taxon>Patella</taxon>
    </lineage>
</organism>
<evidence type="ECO:0000313" key="4">
    <source>
        <dbReference type="EMBL" id="KAK6191601.1"/>
    </source>
</evidence>
<dbReference type="SUPFAM" id="SSF56112">
    <property type="entry name" value="Protein kinase-like (PK-like)"/>
    <property type="match status" value="1"/>
</dbReference>
<dbReference type="CDD" id="cd05156">
    <property type="entry name" value="ChoK_euk"/>
    <property type="match status" value="1"/>
</dbReference>
<keyword evidence="1" id="KW-0594">Phospholipid biosynthesis</keyword>
<comment type="caution">
    <text evidence="4">The sequence shown here is derived from an EMBL/GenBank/DDBJ whole genome shotgun (WGS) entry which is preliminary data.</text>
</comment>
<keyword evidence="2" id="KW-1208">Phospholipid metabolism</keyword>
<dbReference type="Gene3D" id="3.90.1200.10">
    <property type="match status" value="1"/>
</dbReference>
<dbReference type="Gene3D" id="3.30.200.20">
    <property type="entry name" value="Phosphorylase Kinase, domain 1"/>
    <property type="match status" value="1"/>
</dbReference>
<evidence type="ECO:0000313" key="5">
    <source>
        <dbReference type="Proteomes" id="UP001347796"/>
    </source>
</evidence>
<dbReference type="Pfam" id="PF01633">
    <property type="entry name" value="Choline_kinase"/>
    <property type="match status" value="1"/>
</dbReference>
<evidence type="ECO:0000256" key="3">
    <source>
        <dbReference type="ARBA" id="ARBA00038211"/>
    </source>
</evidence>
<evidence type="ECO:0000256" key="2">
    <source>
        <dbReference type="ARBA" id="ARBA00023264"/>
    </source>
</evidence>
<sequence>MDSGMIDEKNVRAEGFKWCQDSIGGIWSKIGPEDFILERINGGLSNYLYLCYLSPGLKPLGNEPDRVMLRIYGHIAKTSKSFVIFNSVVFAILSEKDLGPKLYGIYPTGRLEEYIPTRPLKRTDLCKPKIIKLIAKKLAELHSLDMPLCKEPRWLRETICGWIKEIQNNTCTNSGHPEHKTYIRKLDSYNIEEEFNTMINICSKVESPVVFCHNDLQEGNVLHMEGSENPSRELTVIDWEYCSYNYRGFDIGNHFCEWAYGYENPNAPFFSYTAEGYPSREQQYSFFKEYLKASGECDICDKDLQALYIEVNTYALASHFYWAIWAIIQAKTSVIEFGYWEYAMSRLERYFELKEKLLHNKHLL</sequence>
<comment type="similarity">
    <text evidence="3">Belongs to the choline/ethanolamine kinase family.</text>
</comment>
<dbReference type="GO" id="GO:0006646">
    <property type="term" value="P:phosphatidylethanolamine biosynthetic process"/>
    <property type="evidence" value="ECO:0007669"/>
    <property type="project" value="TreeGrafter"/>
</dbReference>
<dbReference type="GO" id="GO:0004305">
    <property type="term" value="F:ethanolamine kinase activity"/>
    <property type="evidence" value="ECO:0007669"/>
    <property type="project" value="TreeGrafter"/>
</dbReference>
<name>A0AAN8QEZ1_PATCE</name>
<dbReference type="InterPro" id="IPR011009">
    <property type="entry name" value="Kinase-like_dom_sf"/>
</dbReference>
<gene>
    <name evidence="4" type="ORF">SNE40_003246</name>
</gene>